<dbReference type="EMBL" id="UGWZ01000001">
    <property type="protein sequence ID" value="SUG17718.1"/>
    <property type="molecule type" value="Genomic_DNA"/>
</dbReference>
<gene>
    <name evidence="1" type="ORF">NCTC7295_05509</name>
</gene>
<accession>A0A379SE65</accession>
<dbReference type="Proteomes" id="UP000254124">
    <property type="component" value="Unassembled WGS sequence"/>
</dbReference>
<sequence length="80" mass="8841">MPVRASIEPLCWENTFFGVNSAIVRIDASAPELTPEALQAWERVQVKVPAENTAWLSALQPLGFSFGRRRGGFRIAGKRA</sequence>
<dbReference type="Gene3D" id="3.40.630.30">
    <property type="match status" value="1"/>
</dbReference>
<dbReference type="AlphaFoldDB" id="A0A379SE65"/>
<proteinExistence type="predicted"/>
<reference evidence="1 2" key="1">
    <citation type="submission" date="2018-06" db="EMBL/GenBank/DDBJ databases">
        <authorList>
            <consortium name="Pathogen Informatics"/>
            <person name="Doyle S."/>
        </authorList>
    </citation>
    <scope>NUCLEOTIDE SEQUENCE [LARGE SCALE GENOMIC DNA]</scope>
    <source>
        <strain evidence="1 2">NCTC7295</strain>
    </source>
</reference>
<name>A0A379SE65_SALER</name>
<evidence type="ECO:0000313" key="2">
    <source>
        <dbReference type="Proteomes" id="UP000254124"/>
    </source>
</evidence>
<evidence type="ECO:0000313" key="1">
    <source>
        <dbReference type="EMBL" id="SUG17718.1"/>
    </source>
</evidence>
<organism evidence="1 2">
    <name type="scientific">Salmonella enterica subsp. arizonae</name>
    <dbReference type="NCBI Taxonomy" id="59203"/>
    <lineage>
        <taxon>Bacteria</taxon>
        <taxon>Pseudomonadati</taxon>
        <taxon>Pseudomonadota</taxon>
        <taxon>Gammaproteobacteria</taxon>
        <taxon>Enterobacterales</taxon>
        <taxon>Enterobacteriaceae</taxon>
        <taxon>Salmonella</taxon>
    </lineage>
</organism>
<protein>
    <submittedName>
        <fullName evidence="1">Lipopolysaccharide biosynthesis protein RffC</fullName>
    </submittedName>
</protein>